<gene>
    <name evidence="3" type="ORF">G2W53_004535</name>
</gene>
<reference evidence="3" key="1">
    <citation type="submission" date="2020-09" db="EMBL/GenBank/DDBJ databases">
        <title>Genome-Enabled Discovery of Anthraquinone Biosynthesis in Senna tora.</title>
        <authorList>
            <person name="Kang S.-H."/>
            <person name="Pandey R.P."/>
            <person name="Lee C.-M."/>
            <person name="Sim J.-S."/>
            <person name="Jeong J.-T."/>
            <person name="Choi B.-S."/>
            <person name="Jung M."/>
            <person name="Ginzburg D."/>
            <person name="Zhao K."/>
            <person name="Won S.Y."/>
            <person name="Oh T.-J."/>
            <person name="Yu Y."/>
            <person name="Kim N.-H."/>
            <person name="Lee O.R."/>
            <person name="Lee T.-H."/>
            <person name="Bashyal P."/>
            <person name="Kim T.-S."/>
            <person name="Lee W.-H."/>
            <person name="Kawkins C."/>
            <person name="Kim C.-K."/>
            <person name="Kim J.S."/>
            <person name="Ahn B.O."/>
            <person name="Rhee S.Y."/>
            <person name="Sohng J.K."/>
        </authorList>
    </citation>
    <scope>NUCLEOTIDE SEQUENCE</scope>
    <source>
        <tissue evidence="3">Leaf</tissue>
    </source>
</reference>
<feature type="region of interest" description="Disordered" evidence="1">
    <location>
        <begin position="119"/>
        <end position="224"/>
    </location>
</feature>
<sequence length="400" mass="45093">MGTSEKLSKEDGTEKVDETIYRSLVGSLIYLTNTRPDIVHAVNKITSNAKEKEWKPRMDSRNNARPNNIKENNPSTTNIGNSFGILNNLEQEVNDVNEEENCIDLSSDLPTNAVIQALPVNKQPSNQAAPKNKGFTTRVRKTDISFPPNRKQGPNAQPIPRTKKAAKTHAERANGHTAVTSQSQGIKVSSQNQGTKSPLKIKEGSGKLSNNSDPSKTIKRKKPPDFDETLFKMKLAEKELVDHDKLLSDLGAVQSNRDAVWRKIWQCRTTQRARVFLWTLGHKGIMTEQQRNIRKMSDSEVCRRCNQSSETALHALGDCPMVSPLWQRLVKNENLNNFFNLGLRDWIFPNLTKPQDEVSCVHGAQILPTTAWFLWKLMELINGRMGILAKDGLMEYIEIL</sequence>
<feature type="region of interest" description="Disordered" evidence="1">
    <location>
        <begin position="50"/>
        <end position="78"/>
    </location>
</feature>
<feature type="compositionally biased region" description="Polar residues" evidence="1">
    <location>
        <begin position="63"/>
        <end position="78"/>
    </location>
</feature>
<dbReference type="Pfam" id="PF13966">
    <property type="entry name" value="zf-RVT"/>
    <property type="match status" value="1"/>
</dbReference>
<evidence type="ECO:0000313" key="4">
    <source>
        <dbReference type="Proteomes" id="UP000634136"/>
    </source>
</evidence>
<protein>
    <submittedName>
        <fullName evidence="3">Non-LTR retroelement reverse transcriptase</fullName>
    </submittedName>
</protein>
<keyword evidence="3" id="KW-0548">Nucleotidyltransferase</keyword>
<name>A0A835CKA8_9FABA</name>
<proteinExistence type="predicted"/>
<evidence type="ECO:0000259" key="2">
    <source>
        <dbReference type="Pfam" id="PF13966"/>
    </source>
</evidence>
<dbReference type="InterPro" id="IPR026960">
    <property type="entry name" value="RVT-Znf"/>
</dbReference>
<feature type="compositionally biased region" description="Polar residues" evidence="1">
    <location>
        <begin position="177"/>
        <end position="196"/>
    </location>
</feature>
<evidence type="ECO:0000256" key="1">
    <source>
        <dbReference type="SAM" id="MobiDB-lite"/>
    </source>
</evidence>
<dbReference type="OrthoDB" id="687991at2759"/>
<evidence type="ECO:0000313" key="3">
    <source>
        <dbReference type="EMBL" id="KAF7842237.1"/>
    </source>
</evidence>
<dbReference type="GO" id="GO:0003964">
    <property type="term" value="F:RNA-directed DNA polymerase activity"/>
    <property type="evidence" value="ECO:0007669"/>
    <property type="project" value="UniProtKB-KW"/>
</dbReference>
<dbReference type="Proteomes" id="UP000634136">
    <property type="component" value="Unassembled WGS sequence"/>
</dbReference>
<keyword evidence="3" id="KW-0808">Transferase</keyword>
<feature type="compositionally biased region" description="Basic and acidic residues" evidence="1">
    <location>
        <begin position="50"/>
        <end position="62"/>
    </location>
</feature>
<organism evidence="3 4">
    <name type="scientific">Senna tora</name>
    <dbReference type="NCBI Taxonomy" id="362788"/>
    <lineage>
        <taxon>Eukaryota</taxon>
        <taxon>Viridiplantae</taxon>
        <taxon>Streptophyta</taxon>
        <taxon>Embryophyta</taxon>
        <taxon>Tracheophyta</taxon>
        <taxon>Spermatophyta</taxon>
        <taxon>Magnoliopsida</taxon>
        <taxon>eudicotyledons</taxon>
        <taxon>Gunneridae</taxon>
        <taxon>Pentapetalae</taxon>
        <taxon>rosids</taxon>
        <taxon>fabids</taxon>
        <taxon>Fabales</taxon>
        <taxon>Fabaceae</taxon>
        <taxon>Caesalpinioideae</taxon>
        <taxon>Cassia clade</taxon>
        <taxon>Senna</taxon>
    </lineage>
</organism>
<feature type="domain" description="Reverse transcriptase zinc-binding" evidence="2">
    <location>
        <begin position="255"/>
        <end position="326"/>
    </location>
</feature>
<accession>A0A835CKA8</accession>
<keyword evidence="3" id="KW-0695">RNA-directed DNA polymerase</keyword>
<dbReference type="AlphaFoldDB" id="A0A835CKA8"/>
<keyword evidence="4" id="KW-1185">Reference proteome</keyword>
<dbReference type="EMBL" id="JAAIUW010000002">
    <property type="protein sequence ID" value="KAF7842237.1"/>
    <property type="molecule type" value="Genomic_DNA"/>
</dbReference>
<comment type="caution">
    <text evidence="3">The sequence shown here is derived from an EMBL/GenBank/DDBJ whole genome shotgun (WGS) entry which is preliminary data.</text>
</comment>